<dbReference type="EMBL" id="VSSQ01011802">
    <property type="protein sequence ID" value="MPM47750.1"/>
    <property type="molecule type" value="Genomic_DNA"/>
</dbReference>
<reference evidence="1" key="1">
    <citation type="submission" date="2019-08" db="EMBL/GenBank/DDBJ databases">
        <authorList>
            <person name="Kucharzyk K."/>
            <person name="Murdoch R.W."/>
            <person name="Higgins S."/>
            <person name="Loffler F."/>
        </authorList>
    </citation>
    <scope>NUCLEOTIDE SEQUENCE</scope>
</reference>
<protein>
    <submittedName>
        <fullName evidence="1">Uncharacterized protein</fullName>
    </submittedName>
</protein>
<comment type="caution">
    <text evidence="1">The sequence shown here is derived from an EMBL/GenBank/DDBJ whole genome shotgun (WGS) entry which is preliminary data.</text>
</comment>
<gene>
    <name evidence="1" type="ORF">SDC9_94464</name>
</gene>
<proteinExistence type="predicted"/>
<evidence type="ECO:0000313" key="1">
    <source>
        <dbReference type="EMBL" id="MPM47750.1"/>
    </source>
</evidence>
<sequence>MQLNPMPVPFLLCLNSPIDRIKPLEPVVLIPVPSGPFDHQLGYLADVGRPPEFAELRVATPDAV</sequence>
<name>A0A645A3I7_9ZZZZ</name>
<accession>A0A645A3I7</accession>
<organism evidence="1">
    <name type="scientific">bioreactor metagenome</name>
    <dbReference type="NCBI Taxonomy" id="1076179"/>
    <lineage>
        <taxon>unclassified sequences</taxon>
        <taxon>metagenomes</taxon>
        <taxon>ecological metagenomes</taxon>
    </lineage>
</organism>
<dbReference type="AlphaFoldDB" id="A0A645A3I7"/>